<evidence type="ECO:0000313" key="1">
    <source>
        <dbReference type="EMBL" id="KAJ7771051.1"/>
    </source>
</evidence>
<keyword evidence="2" id="KW-1185">Reference proteome</keyword>
<dbReference type="AlphaFoldDB" id="A0AAD7JSP8"/>
<evidence type="ECO:0000313" key="2">
    <source>
        <dbReference type="Proteomes" id="UP001215280"/>
    </source>
</evidence>
<organism evidence="1 2">
    <name type="scientific">Mycena maculata</name>
    <dbReference type="NCBI Taxonomy" id="230809"/>
    <lineage>
        <taxon>Eukaryota</taxon>
        <taxon>Fungi</taxon>
        <taxon>Dikarya</taxon>
        <taxon>Basidiomycota</taxon>
        <taxon>Agaricomycotina</taxon>
        <taxon>Agaricomycetes</taxon>
        <taxon>Agaricomycetidae</taxon>
        <taxon>Agaricales</taxon>
        <taxon>Marasmiineae</taxon>
        <taxon>Mycenaceae</taxon>
        <taxon>Mycena</taxon>
    </lineage>
</organism>
<reference evidence="1" key="1">
    <citation type="submission" date="2023-03" db="EMBL/GenBank/DDBJ databases">
        <title>Massive genome expansion in bonnet fungi (Mycena s.s.) driven by repeated elements and novel gene families across ecological guilds.</title>
        <authorList>
            <consortium name="Lawrence Berkeley National Laboratory"/>
            <person name="Harder C.B."/>
            <person name="Miyauchi S."/>
            <person name="Viragh M."/>
            <person name="Kuo A."/>
            <person name="Thoen E."/>
            <person name="Andreopoulos B."/>
            <person name="Lu D."/>
            <person name="Skrede I."/>
            <person name="Drula E."/>
            <person name="Henrissat B."/>
            <person name="Morin E."/>
            <person name="Kohler A."/>
            <person name="Barry K."/>
            <person name="LaButti K."/>
            <person name="Morin E."/>
            <person name="Salamov A."/>
            <person name="Lipzen A."/>
            <person name="Mereny Z."/>
            <person name="Hegedus B."/>
            <person name="Baldrian P."/>
            <person name="Stursova M."/>
            <person name="Weitz H."/>
            <person name="Taylor A."/>
            <person name="Grigoriev I.V."/>
            <person name="Nagy L.G."/>
            <person name="Martin F."/>
            <person name="Kauserud H."/>
        </authorList>
    </citation>
    <scope>NUCLEOTIDE SEQUENCE</scope>
    <source>
        <strain evidence="1">CBHHK188m</strain>
    </source>
</reference>
<name>A0AAD7JSP8_9AGAR</name>
<evidence type="ECO:0008006" key="3">
    <source>
        <dbReference type="Google" id="ProtNLM"/>
    </source>
</evidence>
<accession>A0AAD7JSP8</accession>
<dbReference type="Proteomes" id="UP001215280">
    <property type="component" value="Unassembled WGS sequence"/>
</dbReference>
<dbReference type="EMBL" id="JARJLG010000022">
    <property type="protein sequence ID" value="KAJ7771051.1"/>
    <property type="molecule type" value="Genomic_DNA"/>
</dbReference>
<protein>
    <recommendedName>
        <fullName evidence="3">F-box domain-containing protein</fullName>
    </recommendedName>
</protein>
<sequence>MKNTCPNGICMRLCLRLPRPQRIPTYWVIQRSSTPWAELGELWATHKRQRLHYDIHWHNALETTRNVENCQKYVPVSTYTFPGQLERDSGATQIELQSFRFPILTLPLEITTEIFIRCFPDEPEHPRQTHAPLLFLGVCKEWKHIALSIPTFWATLYLDVDRLRITMPYSEGFHIVRTWFDRAGNCPLTFILHGWVSETFVEDNCINEFIHSYAPRFHRLSLHIELEDLNALEDFSFPLLQDLTIGPRFTEEDLASKTTLRSASMLRSAPLLADCKFGVLRDTRADHDGTLEHPSLQSFSLLGELDSDDCTAAIFSHITLPSLHTLRIAKVRDLDSDGSFFPEQLRCMATITDLELRGVEDVFARNALQLLAKDGKDYLPQLQNLAFVPPIGAWGNPYVRDGEGPATVSPAFSLSK</sequence>
<proteinExistence type="predicted"/>
<comment type="caution">
    <text evidence="1">The sequence shown here is derived from an EMBL/GenBank/DDBJ whole genome shotgun (WGS) entry which is preliminary data.</text>
</comment>
<gene>
    <name evidence="1" type="ORF">DFH07DRAFT_937921</name>
</gene>